<dbReference type="GO" id="GO:0000155">
    <property type="term" value="F:phosphorelay sensor kinase activity"/>
    <property type="evidence" value="ECO:0007669"/>
    <property type="project" value="InterPro"/>
</dbReference>
<feature type="transmembrane region" description="Helical" evidence="7">
    <location>
        <begin position="142"/>
        <end position="160"/>
    </location>
</feature>
<name>A0A099KNB2_COLPS</name>
<feature type="domain" description="Histidine kinase" evidence="8">
    <location>
        <begin position="219"/>
        <end position="429"/>
    </location>
</feature>
<dbReference type="InterPro" id="IPR036890">
    <property type="entry name" value="HATPase_C_sf"/>
</dbReference>
<keyword evidence="4" id="KW-0808">Transferase</keyword>
<dbReference type="GO" id="GO:0005886">
    <property type="term" value="C:plasma membrane"/>
    <property type="evidence" value="ECO:0007669"/>
    <property type="project" value="TreeGrafter"/>
</dbReference>
<protein>
    <recommendedName>
        <fullName evidence="2">histidine kinase</fullName>
        <ecNumber evidence="2">2.7.13.3</ecNumber>
    </recommendedName>
</protein>
<dbReference type="SUPFAM" id="SSF55874">
    <property type="entry name" value="ATPase domain of HSP90 chaperone/DNA topoisomerase II/histidine kinase"/>
    <property type="match status" value="1"/>
</dbReference>
<dbReference type="EMBL" id="JQEC01000034">
    <property type="protein sequence ID" value="KGJ92254.1"/>
    <property type="molecule type" value="Genomic_DNA"/>
</dbReference>
<dbReference type="InterPro" id="IPR003594">
    <property type="entry name" value="HATPase_dom"/>
</dbReference>
<evidence type="ECO:0000256" key="2">
    <source>
        <dbReference type="ARBA" id="ARBA00012438"/>
    </source>
</evidence>
<keyword evidence="6" id="KW-0902">Two-component regulatory system</keyword>
<dbReference type="InterPro" id="IPR050351">
    <property type="entry name" value="BphY/WalK/GraS-like"/>
</dbReference>
<evidence type="ECO:0000256" key="4">
    <source>
        <dbReference type="ARBA" id="ARBA00022679"/>
    </source>
</evidence>
<dbReference type="SMART" id="SM00388">
    <property type="entry name" value="HisKA"/>
    <property type="match status" value="1"/>
</dbReference>
<dbReference type="GO" id="GO:0016036">
    <property type="term" value="P:cellular response to phosphate starvation"/>
    <property type="evidence" value="ECO:0007669"/>
    <property type="project" value="TreeGrafter"/>
</dbReference>
<dbReference type="Pfam" id="PF00512">
    <property type="entry name" value="HisKA"/>
    <property type="match status" value="1"/>
</dbReference>
<dbReference type="InterPro" id="IPR003661">
    <property type="entry name" value="HisK_dim/P_dom"/>
</dbReference>
<dbReference type="Pfam" id="PF02518">
    <property type="entry name" value="HATPase_c"/>
    <property type="match status" value="1"/>
</dbReference>
<evidence type="ECO:0000256" key="1">
    <source>
        <dbReference type="ARBA" id="ARBA00000085"/>
    </source>
</evidence>
<keyword evidence="3" id="KW-0597">Phosphoprotein</keyword>
<dbReference type="PANTHER" id="PTHR45453:SF1">
    <property type="entry name" value="PHOSPHATE REGULON SENSOR PROTEIN PHOR"/>
    <property type="match status" value="1"/>
</dbReference>
<dbReference type="Gene3D" id="1.10.287.130">
    <property type="match status" value="1"/>
</dbReference>
<dbReference type="AlphaFoldDB" id="A0A099KNB2"/>
<evidence type="ECO:0000259" key="8">
    <source>
        <dbReference type="PROSITE" id="PS50109"/>
    </source>
</evidence>
<evidence type="ECO:0000256" key="6">
    <source>
        <dbReference type="ARBA" id="ARBA00023012"/>
    </source>
</evidence>
<keyword evidence="7" id="KW-0812">Transmembrane</keyword>
<feature type="transmembrane region" description="Helical" evidence="7">
    <location>
        <begin position="12"/>
        <end position="32"/>
    </location>
</feature>
<dbReference type="InterPro" id="IPR005467">
    <property type="entry name" value="His_kinase_dom"/>
</dbReference>
<dbReference type="SUPFAM" id="SSF47384">
    <property type="entry name" value="Homodimeric domain of signal transducing histidine kinase"/>
    <property type="match status" value="1"/>
</dbReference>
<dbReference type="RefSeq" id="WP_052093717.1">
    <property type="nucleotide sequence ID" value="NZ_JQEC01000034.1"/>
</dbReference>
<sequence>MQISNAKPSTLVLALLLFNITIASLLNTHVYYSLETFVYKQYENYLLQVKEKMHKTFSDVPNNQWQRQAIKLGQIFDTECLLIDRTAENFSAENFKLLQLKQAQSGLIDINSSVIYYPLDKYYVAEIGPIAFTNWQTFLLDWFSWLCALIINLPIIYWYLTTIEKHKENVSAMLQNLPFNVSNDTQSIYENIKDLNKVMLKAQQENSERLILQRDLLHGVAHEFRSPMARIQFALEMLEETPEHEHDRLRRSMHTALEDLDKLVKELLYYAKLKDSEAIISLENVNLFDTCMAAIDEVKDFYPEVVFKLTTNEAAYLKGNTKLLKRLLINLLRNAGRFANEQCNVALVVTNDGIVITLEDDGMGIPPGKSSRIFEPFTRLDASRSRDSGGCGLGLAIVLSIVNKHHGTINLIEGQLPGACFKITLPSDHSQ</sequence>
<keyword evidence="7" id="KW-0472">Membrane</keyword>
<dbReference type="Gene3D" id="3.30.565.10">
    <property type="entry name" value="Histidine kinase-like ATPase, C-terminal domain"/>
    <property type="match status" value="1"/>
</dbReference>
<dbReference type="PRINTS" id="PR00344">
    <property type="entry name" value="BCTRLSENSOR"/>
</dbReference>
<dbReference type="InterPro" id="IPR004358">
    <property type="entry name" value="Sig_transdc_His_kin-like_C"/>
</dbReference>
<dbReference type="OrthoDB" id="9806130at2"/>
<dbReference type="PATRIC" id="fig|28229.3.peg.2562"/>
<evidence type="ECO:0000313" key="10">
    <source>
        <dbReference type="Proteomes" id="UP000029868"/>
    </source>
</evidence>
<keyword evidence="5 9" id="KW-0418">Kinase</keyword>
<evidence type="ECO:0000313" key="9">
    <source>
        <dbReference type="EMBL" id="KGJ92254.1"/>
    </source>
</evidence>
<organism evidence="9 10">
    <name type="scientific">Colwellia psychrerythraea</name>
    <name type="common">Vibrio psychroerythus</name>
    <dbReference type="NCBI Taxonomy" id="28229"/>
    <lineage>
        <taxon>Bacteria</taxon>
        <taxon>Pseudomonadati</taxon>
        <taxon>Pseudomonadota</taxon>
        <taxon>Gammaproteobacteria</taxon>
        <taxon>Alteromonadales</taxon>
        <taxon>Colwelliaceae</taxon>
        <taxon>Colwellia</taxon>
    </lineage>
</organism>
<dbReference type="PROSITE" id="PS50109">
    <property type="entry name" value="HIS_KIN"/>
    <property type="match status" value="1"/>
</dbReference>
<comment type="caution">
    <text evidence="9">The sequence shown here is derived from an EMBL/GenBank/DDBJ whole genome shotgun (WGS) entry which is preliminary data.</text>
</comment>
<dbReference type="PANTHER" id="PTHR45453">
    <property type="entry name" value="PHOSPHATE REGULON SENSOR PROTEIN PHOR"/>
    <property type="match status" value="1"/>
</dbReference>
<dbReference type="EC" id="2.7.13.3" evidence="2"/>
<proteinExistence type="predicted"/>
<dbReference type="InterPro" id="IPR036097">
    <property type="entry name" value="HisK_dim/P_sf"/>
</dbReference>
<reference evidence="9 10" key="1">
    <citation type="submission" date="2014-08" db="EMBL/GenBank/DDBJ databases">
        <title>Genomic and Phenotypic Diversity of Colwellia psychrerythraea strains from Disparate Marine Basins.</title>
        <authorList>
            <person name="Techtmann S.M."/>
            <person name="Stelling S.C."/>
            <person name="Utturkar S.M."/>
            <person name="Alshibli N."/>
            <person name="Harris A."/>
            <person name="Brown S.D."/>
            <person name="Hazen T.C."/>
        </authorList>
    </citation>
    <scope>NUCLEOTIDE SEQUENCE [LARGE SCALE GENOMIC DNA]</scope>
    <source>
        <strain evidence="9 10">GAB14E</strain>
    </source>
</reference>
<dbReference type="SMART" id="SM00387">
    <property type="entry name" value="HATPase_c"/>
    <property type="match status" value="1"/>
</dbReference>
<evidence type="ECO:0000256" key="5">
    <source>
        <dbReference type="ARBA" id="ARBA00022777"/>
    </source>
</evidence>
<dbReference type="GO" id="GO:0004721">
    <property type="term" value="F:phosphoprotein phosphatase activity"/>
    <property type="evidence" value="ECO:0007669"/>
    <property type="project" value="TreeGrafter"/>
</dbReference>
<accession>A0A099KNB2</accession>
<evidence type="ECO:0000256" key="7">
    <source>
        <dbReference type="SAM" id="Phobius"/>
    </source>
</evidence>
<evidence type="ECO:0000256" key="3">
    <source>
        <dbReference type="ARBA" id="ARBA00022553"/>
    </source>
</evidence>
<gene>
    <name evidence="9" type="ORF">GAB14E_2842</name>
</gene>
<dbReference type="Proteomes" id="UP000029868">
    <property type="component" value="Unassembled WGS sequence"/>
</dbReference>
<comment type="catalytic activity">
    <reaction evidence="1">
        <text>ATP + protein L-histidine = ADP + protein N-phospho-L-histidine.</text>
        <dbReference type="EC" id="2.7.13.3"/>
    </reaction>
</comment>
<keyword evidence="7" id="KW-1133">Transmembrane helix</keyword>
<dbReference type="CDD" id="cd00082">
    <property type="entry name" value="HisKA"/>
    <property type="match status" value="1"/>
</dbReference>